<evidence type="ECO:0000313" key="1">
    <source>
        <dbReference type="EMBL" id="CAG8499981.1"/>
    </source>
</evidence>
<comment type="caution">
    <text evidence="1">The sequence shown here is derived from an EMBL/GenBank/DDBJ whole genome shotgun (WGS) entry which is preliminary data.</text>
</comment>
<sequence>MSAEKTPAITSTTTPTSKPADNVSGSEYQSSYAWRLPMVQVNRPKERTVTEYQREFTWREPPTVSTPSPTPAIVNSNAPEVSSISRNASQSPVVVDRLADTTKTDIPPAIKTPDLKHLDLPPTPTPPPLVDVVSAKHNGGFVGEPEDSSNVEKFSTNHVSKWKDGLRKESVQEPSSLASSLDPRAKKLVALEASRLSKKSRSYSMYSLADQLKTMEIARDLSNPMESEYKQQFIDWQEYGRVEKEAHPEKGDSSKRRGSWSAPLPAPLKWLEGLDLDDPLSRESRKLKPTVTDANSIRAHPKRPTTSADFRDYGNLDSDYSSPPSTTKSNKQIDQDIYTVATPRTLHRAKSSIDLTRSKSLGGSPLRNSIVLNSRDDRDLVDDPSYPVDARRRDPDRDSRNRSTYIDERRRGYEHLYNDNRRDNAFDEKRRDNLYDERRKGNGYDERRRDDVYDERRRDDVYDERRRDDVYDERRRDDVYDGRRRDDVYDEKRRDNVYDEKRRDNVYDEKRRDNVYDEKRRDYAYDDKRHRDYDIYNEIRQRDNGFDARNSVQKQSSNSRRDHEDYESRYNGRSFKTSDQEQYGHYVDLPSGGGHTRNPSYASSSKSSIHDDGQPPTAHPSYLEHLRHRSSFSDISSVSTPSSPATPNSLYDGIEQRWRTSNGLDPRIYKEQMYASSVTSKASSGSPKSSWHLDDVKDRHYQPSVLSPSRNKLYMEDDEEDEYASQFDLHGKRHSQPYMSSRDRALKSSSSTPRSHNSTYSSPSYTRDPSPSRESHHRKHQQRMFSPTLSPSYSSRPESRASVSSHATSIEEESALLTDILRDAEGLTIKNLNSQLAMIKNRDFGLVAPGVEKKTQSTPSTRRTSVASGSKSSATRASSTKSTSSKTSSRTMTKATTPTAARTPAKGIKSNSVPGTPGAGSKSKAPNSKGTPSSKTRPTNSTSTTSSYREAYRDYTLDRRPTDFTAAREALNRAKLKVDEMLEM</sequence>
<keyword evidence="2" id="KW-1185">Reference proteome</keyword>
<organism evidence="1 2">
    <name type="scientific">Acaulospora colombiana</name>
    <dbReference type="NCBI Taxonomy" id="27376"/>
    <lineage>
        <taxon>Eukaryota</taxon>
        <taxon>Fungi</taxon>
        <taxon>Fungi incertae sedis</taxon>
        <taxon>Mucoromycota</taxon>
        <taxon>Glomeromycotina</taxon>
        <taxon>Glomeromycetes</taxon>
        <taxon>Diversisporales</taxon>
        <taxon>Acaulosporaceae</taxon>
        <taxon>Acaulospora</taxon>
    </lineage>
</organism>
<reference evidence="1" key="1">
    <citation type="submission" date="2021-06" db="EMBL/GenBank/DDBJ databases">
        <authorList>
            <person name="Kallberg Y."/>
            <person name="Tangrot J."/>
            <person name="Rosling A."/>
        </authorList>
    </citation>
    <scope>NUCLEOTIDE SEQUENCE</scope>
    <source>
        <strain evidence="1">CL356</strain>
    </source>
</reference>
<gene>
    <name evidence="1" type="ORF">ACOLOM_LOCUS2754</name>
</gene>
<protein>
    <submittedName>
        <fullName evidence="1">9390_t:CDS:1</fullName>
    </submittedName>
</protein>
<feature type="non-terminal residue" evidence="1">
    <location>
        <position position="984"/>
    </location>
</feature>
<accession>A0ACA9KXV9</accession>
<proteinExistence type="predicted"/>
<name>A0ACA9KXV9_9GLOM</name>
<dbReference type="Proteomes" id="UP000789525">
    <property type="component" value="Unassembled WGS sequence"/>
</dbReference>
<evidence type="ECO:0000313" key="2">
    <source>
        <dbReference type="Proteomes" id="UP000789525"/>
    </source>
</evidence>
<dbReference type="EMBL" id="CAJVPT010003763">
    <property type="protein sequence ID" value="CAG8499981.1"/>
    <property type="molecule type" value="Genomic_DNA"/>
</dbReference>